<dbReference type="PANTHER" id="PTHR46434">
    <property type="entry name" value="GENETIC INTERACTOR OF PROHIBITINS 3, MITOCHONDRIAL"/>
    <property type="match status" value="1"/>
</dbReference>
<name>A0A168CU22_9EURO</name>
<reference evidence="2 3" key="1">
    <citation type="journal article" date="2016" name="Genome Biol. Evol.">
        <title>Divergent and convergent evolution of fungal pathogenicity.</title>
        <authorList>
            <person name="Shang Y."/>
            <person name="Xiao G."/>
            <person name="Zheng P."/>
            <person name="Cen K."/>
            <person name="Zhan S."/>
            <person name="Wang C."/>
        </authorList>
    </citation>
    <scope>NUCLEOTIDE SEQUENCE [LARGE SCALE GENOMIC DNA]</scope>
    <source>
        <strain evidence="2 3">ARSEF 7405</strain>
    </source>
</reference>
<dbReference type="EMBL" id="AZGZ01000002">
    <property type="protein sequence ID" value="KZZ97014.1"/>
    <property type="molecule type" value="Genomic_DNA"/>
</dbReference>
<evidence type="ECO:0000313" key="2">
    <source>
        <dbReference type="EMBL" id="KZZ97014.1"/>
    </source>
</evidence>
<accession>A0A168CU22</accession>
<dbReference type="AlphaFoldDB" id="A0A168CU22"/>
<dbReference type="InterPro" id="IPR027417">
    <property type="entry name" value="P-loop_NTPase"/>
</dbReference>
<sequence length="798" mass="88395">MLPRRSFLLRTAVGSRSLSWLPVRSRLASQWAATSLAARPGASTPLRRTASLYERRGIGRNLVWNQHRRWASTAVVEEGEEYTIDDDDVIPFEHYRQEAPANTNPAALPVSCPGCGAFTQWVYPDEAGFYTLTRKTVRSFLKAHPVIEHPAVAESEAAKKETGDITTNSIAPTIEDGIAAPITDETDSVERQRGSHETGSDNELSVSQQMTKSLNEENAEDDKSLQEDTISDVHVPQQDTSEGGVSSSAQDVTAIGTISSLSEAVPDPPLQKESSLGGIEGKIAEELSTKDEEQSKTLDELKSSTLNVDDAIKPNSTVALASHELKEKIEVPVCDRCHNLRNHGIAPPIPSPPLSYIRELLEESPYQYNHVYHIIDAADFPLTLIPNIYKKLDLQQQRSKNRRSRLSKFEEGHRKSVVSFVITRSDLLAATKEQVDHLMPYIVNLLRRRLGLDGDRVRLGNVHMVSAHRGWWTKEIKEKIRDHAGGVWMVGKTNVGKSNLLSVIFPKERPAASNHKRGTEPTDNSSVKLFSEPVLEDTGSLLPPPQPETNFPVFPIVSSMPGTTALPVRIPLTHRRGEVIDLPGLSRGGLEPYVRDEWLNKLVIQKRVKPERLTIKPGQSLLLGELIRITPLDPDIIILAAPFVNMPSHVTATPKAVSLQTQEDTLQKISVAKDGIGADIASAGVFKLNDDVTKVYGQYDRFGNSLPYAVMATDILVEGCGWVEIIAQIRRKQLEAGFVPQVEIFSPKGRFVASRPSMCAYSFELEKKQKTARQNKSRPRKSMRRARLTSLGPLKKSS</sequence>
<feature type="compositionally biased region" description="Basic residues" evidence="1">
    <location>
        <begin position="770"/>
        <end position="787"/>
    </location>
</feature>
<comment type="caution">
    <text evidence="2">The sequence shown here is derived from an EMBL/GenBank/DDBJ whole genome shotgun (WGS) entry which is preliminary data.</text>
</comment>
<organism evidence="2 3">
    <name type="scientific">Ascosphaera apis ARSEF 7405</name>
    <dbReference type="NCBI Taxonomy" id="392613"/>
    <lineage>
        <taxon>Eukaryota</taxon>
        <taxon>Fungi</taxon>
        <taxon>Dikarya</taxon>
        <taxon>Ascomycota</taxon>
        <taxon>Pezizomycotina</taxon>
        <taxon>Eurotiomycetes</taxon>
        <taxon>Eurotiomycetidae</taxon>
        <taxon>Onygenales</taxon>
        <taxon>Ascosphaeraceae</taxon>
        <taxon>Ascosphaera</taxon>
    </lineage>
</organism>
<evidence type="ECO:0000313" key="3">
    <source>
        <dbReference type="Proteomes" id="UP000242877"/>
    </source>
</evidence>
<keyword evidence="3" id="KW-1185">Reference proteome</keyword>
<protein>
    <recommendedName>
        <fullName evidence="4">G domain-containing protein</fullName>
    </recommendedName>
</protein>
<dbReference type="GO" id="GO:0005739">
    <property type="term" value="C:mitochondrion"/>
    <property type="evidence" value="ECO:0007669"/>
    <property type="project" value="TreeGrafter"/>
</dbReference>
<dbReference type="Gene3D" id="3.40.50.300">
    <property type="entry name" value="P-loop containing nucleotide triphosphate hydrolases"/>
    <property type="match status" value="1"/>
</dbReference>
<feature type="region of interest" description="Disordered" evidence="1">
    <location>
        <begin position="769"/>
        <end position="798"/>
    </location>
</feature>
<dbReference type="SUPFAM" id="SSF52540">
    <property type="entry name" value="P-loop containing nucleoside triphosphate hydrolases"/>
    <property type="match status" value="1"/>
</dbReference>
<feature type="compositionally biased region" description="Polar residues" evidence="1">
    <location>
        <begin position="201"/>
        <end position="213"/>
    </location>
</feature>
<dbReference type="Proteomes" id="UP000242877">
    <property type="component" value="Unassembled WGS sequence"/>
</dbReference>
<dbReference type="PANTHER" id="PTHR46434:SF1">
    <property type="entry name" value="GENETIC INTERACTOR OF PROHIBITINS 3, MITOCHONDRIAL"/>
    <property type="match status" value="1"/>
</dbReference>
<dbReference type="InterPro" id="IPR050896">
    <property type="entry name" value="Mito_lipid_metab_GTPase"/>
</dbReference>
<evidence type="ECO:0008006" key="4">
    <source>
        <dbReference type="Google" id="ProtNLM"/>
    </source>
</evidence>
<proteinExistence type="predicted"/>
<dbReference type="VEuPathDB" id="FungiDB:AAP_00657"/>
<feature type="compositionally biased region" description="Basic and acidic residues" evidence="1">
    <location>
        <begin position="188"/>
        <end position="199"/>
    </location>
</feature>
<gene>
    <name evidence="2" type="ORF">AAP_00657</name>
</gene>
<feature type="region of interest" description="Disordered" evidence="1">
    <location>
        <begin position="153"/>
        <end position="225"/>
    </location>
</feature>
<dbReference type="OrthoDB" id="1696305at2759"/>
<evidence type="ECO:0000256" key="1">
    <source>
        <dbReference type="SAM" id="MobiDB-lite"/>
    </source>
</evidence>